<evidence type="ECO:0000313" key="6">
    <source>
        <dbReference type="EMBL" id="KAG6000852.1"/>
    </source>
</evidence>
<dbReference type="PROSITE" id="PS50280">
    <property type="entry name" value="SET"/>
    <property type="match status" value="1"/>
</dbReference>
<dbReference type="Pfam" id="PF09273">
    <property type="entry name" value="Rubis-subs-bind"/>
    <property type="match status" value="1"/>
</dbReference>
<keyword evidence="2" id="KW-0808">Transferase</keyword>
<accession>A0A9P7N7M6</accession>
<evidence type="ECO:0000256" key="3">
    <source>
        <dbReference type="ARBA" id="ARBA00022691"/>
    </source>
</evidence>
<dbReference type="InterPro" id="IPR044430">
    <property type="entry name" value="SETD6_SET"/>
</dbReference>
<evidence type="ECO:0000256" key="2">
    <source>
        <dbReference type="ARBA" id="ARBA00022679"/>
    </source>
</evidence>
<dbReference type="FunFam" id="3.90.1410.10:FF:000007">
    <property type="entry name" value="Ribosomal lysine N-methyltransferase 4"/>
    <property type="match status" value="1"/>
</dbReference>
<keyword evidence="1" id="KW-0489">Methyltransferase</keyword>
<reference evidence="6" key="1">
    <citation type="journal article" date="2020" name="bioRxiv">
        <title>Whole genome comparisons of ergot fungi reveals the divergence and evolution of species within the genus Claviceps are the result of varying mechanisms driving genome evolution and host range expansion.</title>
        <authorList>
            <person name="Wyka S.A."/>
            <person name="Mondo S.J."/>
            <person name="Liu M."/>
            <person name="Dettman J."/>
            <person name="Nalam V."/>
            <person name="Broders K.D."/>
        </authorList>
    </citation>
    <scope>NUCLEOTIDE SEQUENCE</scope>
    <source>
        <strain evidence="6">CCC 602</strain>
    </source>
</reference>
<dbReference type="PANTHER" id="PTHR13271:SF34">
    <property type="entry name" value="N-LYSINE METHYLTRANSFERASE SETD6"/>
    <property type="match status" value="1"/>
</dbReference>
<dbReference type="Proteomes" id="UP000748025">
    <property type="component" value="Unassembled WGS sequence"/>
</dbReference>
<feature type="domain" description="SET" evidence="5">
    <location>
        <begin position="27"/>
        <end position="274"/>
    </location>
</feature>
<dbReference type="CDD" id="cd19178">
    <property type="entry name" value="SET_SETD6"/>
    <property type="match status" value="1"/>
</dbReference>
<dbReference type="InterPro" id="IPR050600">
    <property type="entry name" value="SETD3_SETD6_MTase"/>
</dbReference>
<dbReference type="SUPFAM" id="SSF82199">
    <property type="entry name" value="SET domain"/>
    <property type="match status" value="1"/>
</dbReference>
<dbReference type="PANTHER" id="PTHR13271">
    <property type="entry name" value="UNCHARACTERIZED PUTATIVE METHYLTRANSFERASE"/>
    <property type="match status" value="1"/>
</dbReference>
<evidence type="ECO:0000259" key="5">
    <source>
        <dbReference type="PROSITE" id="PS50280"/>
    </source>
</evidence>
<sequence>MPSFDFYNKTAAFLQWFKDLPGATFSDAIQIVDLRSRGAGRGMVATQGIPADTTLCTIPRRAIINAETSGLRDQVPALFESQGDQDDQQALDSWSSLILIMMYEYLLGDQSRWKPYMDILPDSFDTPMFWSDEELSQLQASATLNKIGKASAEDMFRTRLLPAIRSNAAVFRSSAEWSDADLIQLAHRMGSTIMAYAFDLESDDSQEQGDGDGDDPDGWIEDREGKSMMGMVAMADILNADAEFNAHVNHGEHELTVTTLRDIKAGEEILNFYGPHPNSELLRRYGYVTDKHSRYDVVEIPWGAVQASLISELGVPQEAVEKARETIDQDEWEDTFVLERNAGEPNPDGTQTSAATVDGMPEDLQAQLKAVIKALQKQNGTLIPDKRKRDDVLHSVMVGALRSVAAHYPTTVAEDEELLRQAPNLAHRHRMAITVRLGEKRLIEEAFFYFSGKAAAAQDEMHVDYSAPKRSRRTE</sequence>
<dbReference type="GO" id="GO:0005634">
    <property type="term" value="C:nucleus"/>
    <property type="evidence" value="ECO:0007669"/>
    <property type="project" value="TreeGrafter"/>
</dbReference>
<protein>
    <recommendedName>
        <fullName evidence="5">SET domain-containing protein</fullName>
    </recommendedName>
</protein>
<keyword evidence="3" id="KW-0949">S-adenosyl-L-methionine</keyword>
<dbReference type="GO" id="GO:0032259">
    <property type="term" value="P:methylation"/>
    <property type="evidence" value="ECO:0007669"/>
    <property type="project" value="UniProtKB-KW"/>
</dbReference>
<comment type="caution">
    <text evidence="6">The sequence shown here is derived from an EMBL/GenBank/DDBJ whole genome shotgun (WGS) entry which is preliminary data.</text>
</comment>
<feature type="compositionally biased region" description="Acidic residues" evidence="4">
    <location>
        <begin position="203"/>
        <end position="219"/>
    </location>
</feature>
<dbReference type="Gene3D" id="3.90.1410.10">
    <property type="entry name" value="set domain protein methyltransferase, domain 1"/>
    <property type="match status" value="1"/>
</dbReference>
<evidence type="ECO:0000256" key="4">
    <source>
        <dbReference type="SAM" id="MobiDB-lite"/>
    </source>
</evidence>
<keyword evidence="7" id="KW-1185">Reference proteome</keyword>
<dbReference type="InterPro" id="IPR046341">
    <property type="entry name" value="SET_dom_sf"/>
</dbReference>
<evidence type="ECO:0000256" key="1">
    <source>
        <dbReference type="ARBA" id="ARBA00022603"/>
    </source>
</evidence>
<name>A0A9P7N7M6_9HYPO</name>
<proteinExistence type="predicted"/>
<dbReference type="AlphaFoldDB" id="A0A9P7N7M6"/>
<gene>
    <name evidence="6" type="ORF">E4U43_001494</name>
</gene>
<dbReference type="OrthoDB" id="341421at2759"/>
<dbReference type="GO" id="GO:0016279">
    <property type="term" value="F:protein-lysine N-methyltransferase activity"/>
    <property type="evidence" value="ECO:0007669"/>
    <property type="project" value="InterPro"/>
</dbReference>
<dbReference type="InterPro" id="IPR001214">
    <property type="entry name" value="SET_dom"/>
</dbReference>
<feature type="region of interest" description="Disordered" evidence="4">
    <location>
        <begin position="203"/>
        <end position="223"/>
    </location>
</feature>
<dbReference type="SUPFAM" id="SSF81822">
    <property type="entry name" value="RuBisCo LSMT C-terminal, substrate-binding domain"/>
    <property type="match status" value="1"/>
</dbReference>
<dbReference type="EMBL" id="SRPW01001490">
    <property type="protein sequence ID" value="KAG6000852.1"/>
    <property type="molecule type" value="Genomic_DNA"/>
</dbReference>
<evidence type="ECO:0000313" key="7">
    <source>
        <dbReference type="Proteomes" id="UP000748025"/>
    </source>
</evidence>
<dbReference type="InterPro" id="IPR015353">
    <property type="entry name" value="Rubisco_LSMT_subst-bd"/>
</dbReference>
<dbReference type="InterPro" id="IPR036464">
    <property type="entry name" value="Rubisco_LSMT_subst-bd_sf"/>
</dbReference>
<organism evidence="6 7">
    <name type="scientific">Claviceps pusilla</name>
    <dbReference type="NCBI Taxonomy" id="123648"/>
    <lineage>
        <taxon>Eukaryota</taxon>
        <taxon>Fungi</taxon>
        <taxon>Dikarya</taxon>
        <taxon>Ascomycota</taxon>
        <taxon>Pezizomycotina</taxon>
        <taxon>Sordariomycetes</taxon>
        <taxon>Hypocreomycetidae</taxon>
        <taxon>Hypocreales</taxon>
        <taxon>Clavicipitaceae</taxon>
        <taxon>Claviceps</taxon>
    </lineage>
</organism>
<dbReference type="Pfam" id="PF00856">
    <property type="entry name" value="SET"/>
    <property type="match status" value="1"/>
</dbReference>
<dbReference type="Gene3D" id="3.90.1420.10">
    <property type="entry name" value="Rubisco LSMT, substrate-binding domain"/>
    <property type="match status" value="1"/>
</dbReference>